<feature type="region of interest" description="Disordered" evidence="2">
    <location>
        <begin position="898"/>
        <end position="934"/>
    </location>
</feature>
<feature type="region of interest" description="Disordered" evidence="2">
    <location>
        <begin position="399"/>
        <end position="458"/>
    </location>
</feature>
<feature type="compositionally biased region" description="Acidic residues" evidence="2">
    <location>
        <begin position="399"/>
        <end position="412"/>
    </location>
</feature>
<keyword evidence="4" id="KW-1185">Reference proteome</keyword>
<feature type="compositionally biased region" description="Polar residues" evidence="2">
    <location>
        <begin position="1034"/>
        <end position="1050"/>
    </location>
</feature>
<dbReference type="EMBL" id="JAPEVB010000002">
    <property type="protein sequence ID" value="KAJ4394898.1"/>
    <property type="molecule type" value="Genomic_DNA"/>
</dbReference>
<dbReference type="OrthoDB" id="4773508at2759"/>
<accession>A0A9W8YZZ7</accession>
<evidence type="ECO:0000313" key="4">
    <source>
        <dbReference type="Proteomes" id="UP001140453"/>
    </source>
</evidence>
<evidence type="ECO:0000256" key="1">
    <source>
        <dbReference type="SAM" id="Coils"/>
    </source>
</evidence>
<evidence type="ECO:0000313" key="3">
    <source>
        <dbReference type="EMBL" id="KAJ4394898.1"/>
    </source>
</evidence>
<feature type="region of interest" description="Disordered" evidence="2">
    <location>
        <begin position="1032"/>
        <end position="1052"/>
    </location>
</feature>
<protein>
    <submittedName>
        <fullName evidence="3">Uncharacterized protein</fullName>
    </submittedName>
</protein>
<name>A0A9W8YZZ7_9PEZI</name>
<feature type="region of interest" description="Disordered" evidence="2">
    <location>
        <begin position="494"/>
        <end position="550"/>
    </location>
</feature>
<keyword evidence="1" id="KW-0175">Coiled coil</keyword>
<sequence>MADPKMRQQSQTKQRFLLERTWPQPLGVHLKEVDEEDLDHEVGPGLWSDAQRSAIDSSLLVLRTVALHTGHSPLDGEHEEANGSACDYIRALVAHSWLNASDALKYMDEDWEPSGALADAQIRLYKALRGREGLGSDTQGRSDFNIFSSLIEGPEMNQHLWSQSDLVVWSGQEARVLPANQGESVFWTKTIPQGQDLFYNQDVAVAESDLKKIDLKCQDAWKHLARWSLVEWRGDVRLEEHLARLTISWTEHNRTVHRWIPLWSTCRELSPTLLRIRYTPEKAQSWSGFESLATLGFRPHDKREHRFNLVAVVRLATTSRELTHIRVYSKETGEVICPNTMRARKPAHVNDTWKLGEVGYSYMLYYVWSSKPPTTKAQEVKLSNDLPFNMAISKALEETDDEVEFPEDEEFPEDKGLSLAEGELPQPSTQRADGIIEAGPPSTPPNAPTGPRADREGSCIPAGAIAQPIGAQGNLTQNRLAAYEAIQFEMASSRSSSAPGPVSQTNPSSDATSPVAEGTNASEDAAQGAESSPGQASPPQPGSGHATPTVDAYTQVSTPEQWTAYVDRVLANLKKTYQMSKYDEQEVRANIMGRSRQDFTAWIPSSWNPMNECVRDLKAISAWKHGSESVANWEAHKNQNKEGMNPPQFPLKGSMLACLGVMAAGGTPAYAAARANLQTLLQALDIVFIVDPAANQVPTFWKGFNPDIYFNPQPASRRPNSKPLHRRTPRFMTRAQGLAHRQEMARRRKWIDVLRNEQYTFPSGQDEPEPEDPPVQAAGSCSGLKRTANQRRDTAGSHSSTDISPTRQPPKKRGEPSTSATLSLRQNRFMLSSSGHRNERGGESGSSNTSNTDSITAETTSFASQRPPASLVSDGFNLRSGTAGGVTMSADLGRRTDGGIGMNGLGQATHDESDPQHMEQTGKGKERATRPSSVQAIQDSIARKLYQRFDIIDSNFTFLDMRLKQEESTAGHRFGSLVEFLEKITGKFGPLGQDTTMAALLDPLKSDLDAIRNSLKREKAYKDALEGMQEDLSKAQQAEIDSSKRTTGLQDSVKENAKAIRDLQQQVTFLKSALDQSETREKTESEGLKKENQRLSQKVGELKEKLESSPQVQINAATLESFQSTMADFSRKVEGINFDASKVSSLERQVVEVTKERDESQTKMAALEDQVQALTLAAEARLQMSYPRKRARRDSSGLSEDMELFRTACEDLNLNLREVKLRFLQPSLGFAPTATDLTYALASVLRFKEGHDSLNKVQASATPNVWKCWGNIVAYSLDSPEVTSGLCGSESFQEWKF</sequence>
<feature type="coiled-coil region" evidence="1">
    <location>
        <begin position="1143"/>
        <end position="1177"/>
    </location>
</feature>
<proteinExistence type="predicted"/>
<feature type="compositionally biased region" description="Polar residues" evidence="2">
    <location>
        <begin position="796"/>
        <end position="806"/>
    </location>
</feature>
<feature type="compositionally biased region" description="Polar residues" evidence="2">
    <location>
        <begin position="816"/>
        <end position="831"/>
    </location>
</feature>
<feature type="compositionally biased region" description="Polar residues" evidence="2">
    <location>
        <begin position="502"/>
        <end position="512"/>
    </location>
</feature>
<gene>
    <name evidence="3" type="ORF">N0V93_004118</name>
</gene>
<dbReference type="Proteomes" id="UP001140453">
    <property type="component" value="Unassembled WGS sequence"/>
</dbReference>
<dbReference type="Gene3D" id="1.10.287.1490">
    <property type="match status" value="1"/>
</dbReference>
<feature type="region of interest" description="Disordered" evidence="2">
    <location>
        <begin position="1074"/>
        <end position="1096"/>
    </location>
</feature>
<feature type="region of interest" description="Disordered" evidence="2">
    <location>
        <begin position="761"/>
        <end position="875"/>
    </location>
</feature>
<organism evidence="3 4">
    <name type="scientific">Gnomoniopsis smithogilvyi</name>
    <dbReference type="NCBI Taxonomy" id="1191159"/>
    <lineage>
        <taxon>Eukaryota</taxon>
        <taxon>Fungi</taxon>
        <taxon>Dikarya</taxon>
        <taxon>Ascomycota</taxon>
        <taxon>Pezizomycotina</taxon>
        <taxon>Sordariomycetes</taxon>
        <taxon>Sordariomycetidae</taxon>
        <taxon>Diaporthales</taxon>
        <taxon>Gnomoniaceae</taxon>
        <taxon>Gnomoniopsis</taxon>
    </lineage>
</organism>
<feature type="compositionally biased region" description="Basic and acidic residues" evidence="2">
    <location>
        <begin position="1077"/>
        <end position="1093"/>
    </location>
</feature>
<evidence type="ECO:0000256" key="2">
    <source>
        <dbReference type="SAM" id="MobiDB-lite"/>
    </source>
</evidence>
<reference evidence="3" key="1">
    <citation type="submission" date="2022-10" db="EMBL/GenBank/DDBJ databases">
        <title>Tapping the CABI collections for fungal endophytes: first genome assemblies for Collariella, Neodidymelliopsis, Ascochyta clinopodiicola, Didymella pomorum, Didymosphaeria variabile, Neocosmospora piperis and Neocucurbitaria cava.</title>
        <authorList>
            <person name="Hill R."/>
        </authorList>
    </citation>
    <scope>NUCLEOTIDE SEQUENCE</scope>
    <source>
        <strain evidence="3">IMI 355082</strain>
    </source>
</reference>
<feature type="compositionally biased region" description="Basic and acidic residues" evidence="2">
    <location>
        <begin position="909"/>
        <end position="929"/>
    </location>
</feature>
<comment type="caution">
    <text evidence="3">The sequence shown here is derived from an EMBL/GenBank/DDBJ whole genome shotgun (WGS) entry which is preliminary data.</text>
</comment>
<feature type="compositionally biased region" description="Polar residues" evidence="2">
    <location>
        <begin position="853"/>
        <end position="864"/>
    </location>
</feature>